<evidence type="ECO:0000256" key="1">
    <source>
        <dbReference type="SAM" id="MobiDB-lite"/>
    </source>
</evidence>
<dbReference type="Proteomes" id="UP000800200">
    <property type="component" value="Unassembled WGS sequence"/>
</dbReference>
<proteinExistence type="predicted"/>
<dbReference type="GO" id="GO:0006629">
    <property type="term" value="P:lipid metabolic process"/>
    <property type="evidence" value="ECO:0007669"/>
    <property type="project" value="InterPro"/>
</dbReference>
<feature type="region of interest" description="Disordered" evidence="1">
    <location>
        <begin position="72"/>
        <end position="129"/>
    </location>
</feature>
<dbReference type="Pfam" id="PF04083">
    <property type="entry name" value="Abhydro_lipase"/>
    <property type="match status" value="1"/>
</dbReference>
<feature type="transmembrane region" description="Helical" evidence="2">
    <location>
        <begin position="473"/>
        <end position="492"/>
    </location>
</feature>
<feature type="region of interest" description="Disordered" evidence="1">
    <location>
        <begin position="208"/>
        <end position="231"/>
    </location>
</feature>
<feature type="domain" description="Partial AB-hydrolase lipase" evidence="3">
    <location>
        <begin position="250"/>
        <end position="344"/>
    </location>
</feature>
<feature type="region of interest" description="Disordered" evidence="1">
    <location>
        <begin position="560"/>
        <end position="598"/>
    </location>
</feature>
<organism evidence="4 5">
    <name type="scientific">Zopfia rhizophila CBS 207.26</name>
    <dbReference type="NCBI Taxonomy" id="1314779"/>
    <lineage>
        <taxon>Eukaryota</taxon>
        <taxon>Fungi</taxon>
        <taxon>Dikarya</taxon>
        <taxon>Ascomycota</taxon>
        <taxon>Pezizomycotina</taxon>
        <taxon>Dothideomycetes</taxon>
        <taxon>Dothideomycetes incertae sedis</taxon>
        <taxon>Zopfiaceae</taxon>
        <taxon>Zopfia</taxon>
    </lineage>
</organism>
<accession>A0A6A6E550</accession>
<feature type="compositionally biased region" description="Polar residues" evidence="1">
    <location>
        <begin position="21"/>
        <end position="33"/>
    </location>
</feature>
<reference evidence="4" key="1">
    <citation type="journal article" date="2020" name="Stud. Mycol.">
        <title>101 Dothideomycetes genomes: a test case for predicting lifestyles and emergence of pathogens.</title>
        <authorList>
            <person name="Haridas S."/>
            <person name="Albert R."/>
            <person name="Binder M."/>
            <person name="Bloem J."/>
            <person name="Labutti K."/>
            <person name="Salamov A."/>
            <person name="Andreopoulos B."/>
            <person name="Baker S."/>
            <person name="Barry K."/>
            <person name="Bills G."/>
            <person name="Bluhm B."/>
            <person name="Cannon C."/>
            <person name="Castanera R."/>
            <person name="Culley D."/>
            <person name="Daum C."/>
            <person name="Ezra D."/>
            <person name="Gonzalez J."/>
            <person name="Henrissat B."/>
            <person name="Kuo A."/>
            <person name="Liang C."/>
            <person name="Lipzen A."/>
            <person name="Lutzoni F."/>
            <person name="Magnuson J."/>
            <person name="Mondo S."/>
            <person name="Nolan M."/>
            <person name="Ohm R."/>
            <person name="Pangilinan J."/>
            <person name="Park H.-J."/>
            <person name="Ramirez L."/>
            <person name="Alfaro M."/>
            <person name="Sun H."/>
            <person name="Tritt A."/>
            <person name="Yoshinaga Y."/>
            <person name="Zwiers L.-H."/>
            <person name="Turgeon B."/>
            <person name="Goodwin S."/>
            <person name="Spatafora J."/>
            <person name="Crous P."/>
            <person name="Grigoriev I."/>
        </authorList>
    </citation>
    <scope>NUCLEOTIDE SEQUENCE</scope>
    <source>
        <strain evidence="4">CBS 207.26</strain>
    </source>
</reference>
<protein>
    <submittedName>
        <fullName evidence="4">Alpha/beta-hydrolase</fullName>
    </submittedName>
</protein>
<dbReference type="PANTHER" id="PTHR11005">
    <property type="entry name" value="LYSOSOMAL ACID LIPASE-RELATED"/>
    <property type="match status" value="1"/>
</dbReference>
<gene>
    <name evidence="4" type="ORF">K469DRAFT_469054</name>
</gene>
<evidence type="ECO:0000256" key="2">
    <source>
        <dbReference type="SAM" id="Phobius"/>
    </source>
</evidence>
<feature type="region of interest" description="Disordered" evidence="1">
    <location>
        <begin position="1"/>
        <end position="33"/>
    </location>
</feature>
<dbReference type="InterPro" id="IPR029058">
    <property type="entry name" value="AB_hydrolase_fold"/>
</dbReference>
<keyword evidence="2" id="KW-1133">Transmembrane helix</keyword>
<dbReference type="EMBL" id="ML994628">
    <property type="protein sequence ID" value="KAF2187031.1"/>
    <property type="molecule type" value="Genomic_DNA"/>
</dbReference>
<name>A0A6A6E550_9PEZI</name>
<dbReference type="Gene3D" id="3.40.50.1820">
    <property type="entry name" value="alpha/beta hydrolase"/>
    <property type="match status" value="1"/>
</dbReference>
<keyword evidence="5" id="KW-1185">Reference proteome</keyword>
<feature type="region of interest" description="Disordered" evidence="1">
    <location>
        <begin position="706"/>
        <end position="735"/>
    </location>
</feature>
<feature type="compositionally biased region" description="Basic and acidic residues" evidence="1">
    <location>
        <begin position="101"/>
        <end position="111"/>
    </location>
</feature>
<evidence type="ECO:0000313" key="4">
    <source>
        <dbReference type="EMBL" id="KAF2187031.1"/>
    </source>
</evidence>
<feature type="compositionally biased region" description="Basic and acidic residues" evidence="1">
    <location>
        <begin position="588"/>
        <end position="597"/>
    </location>
</feature>
<dbReference type="InterPro" id="IPR006693">
    <property type="entry name" value="AB_hydrolase_lipase"/>
</dbReference>
<dbReference type="OrthoDB" id="6130531at2759"/>
<keyword evidence="4" id="KW-0378">Hydrolase</keyword>
<feature type="non-terminal residue" evidence="4">
    <location>
        <position position="735"/>
    </location>
</feature>
<feature type="transmembrane region" description="Helical" evidence="2">
    <location>
        <begin position="153"/>
        <end position="176"/>
    </location>
</feature>
<dbReference type="AlphaFoldDB" id="A0A6A6E550"/>
<dbReference type="GO" id="GO:0016787">
    <property type="term" value="F:hydrolase activity"/>
    <property type="evidence" value="ECO:0007669"/>
    <property type="project" value="UniProtKB-KW"/>
</dbReference>
<sequence length="735" mass="83391">TESKTKTAIDFAHQAERLGQYSPNQENDATGSTQAVEAKFITAQDPVIQTANGGRLPAVPVEEATKLNQLRDIIDDCNPSQNEPVKAGSRESKDGSINGARPKEGLSKDEPGAPLRRAVPPSRTNPLFPPLPMYGPPTLLRRLQCWTFRLSSAILSLCFLLVIILGAAFTSIPLAARHVWLRFTFRNPNKRRPFYREEERRRRARKVAERAWKKKTKNQASSNANGAEEGKEADKFIPLKGGHDSIPCDVRYYARRMGLDCEIFDVQTEDGFIIELWHIYNPREYNRTSSAQRSPHAPEVFPSKSAASGLEKRPSGSQCPPGEKKYPILMIHGLLQSAGAYCTNDDDSLAFFLAKSGYDVWLGNNRCGFNPRHNMLKYSDPRMWAWNIRQMGVMDLPVLISRVLSKTGFEKLGLIAHSQGTTQTLVALAKEQRPEIGEKISVFCALAPAAYAGPLIGKMYFKFMRVISPAMFRAIFGIHAFIPFMMIMHSLLPPRFYGTMGYRVFSFLFNWTDDRWERDLRDRMFQFAPVYVSAESMRWWLGRECFAKQKCILATREEKNIEDREDEQEDQRFSCTTEESSDSDSDSEERGNTDRSRYAWYGPGTPPFALWVCGADDLVDGRRLLRRFERNREPHVDVVHAKIIEGYEHLDVIWAMDAIEKVGKEVKEVIWRTAPESARKVCRVPRGCGDIRAFFKRRDWDQDSGLRESATRDVDVTTGEWSEKGAKQVGGGGGE</sequence>
<evidence type="ECO:0000313" key="5">
    <source>
        <dbReference type="Proteomes" id="UP000800200"/>
    </source>
</evidence>
<feature type="compositionally biased region" description="Basic and acidic residues" evidence="1">
    <location>
        <begin position="706"/>
        <end position="726"/>
    </location>
</feature>
<dbReference type="SUPFAM" id="SSF53474">
    <property type="entry name" value="alpha/beta-Hydrolases"/>
    <property type="match status" value="1"/>
</dbReference>
<feature type="non-terminal residue" evidence="4">
    <location>
        <position position="1"/>
    </location>
</feature>
<keyword evidence="2" id="KW-0472">Membrane</keyword>
<feature type="region of interest" description="Disordered" evidence="1">
    <location>
        <begin position="288"/>
        <end position="321"/>
    </location>
</feature>
<evidence type="ECO:0000259" key="3">
    <source>
        <dbReference type="Pfam" id="PF04083"/>
    </source>
</evidence>
<keyword evidence="2" id="KW-0812">Transmembrane</keyword>
<dbReference type="FunFam" id="3.40.50.1820:FF:000193">
    <property type="entry name" value="Ab-hydrolase associated lipase"/>
    <property type="match status" value="1"/>
</dbReference>